<evidence type="ECO:0000256" key="2">
    <source>
        <dbReference type="ARBA" id="ARBA00061659"/>
    </source>
</evidence>
<accession>A0A7J7KUC5</accession>
<organism evidence="5 6">
    <name type="scientific">Kingdonia uniflora</name>
    <dbReference type="NCBI Taxonomy" id="39325"/>
    <lineage>
        <taxon>Eukaryota</taxon>
        <taxon>Viridiplantae</taxon>
        <taxon>Streptophyta</taxon>
        <taxon>Embryophyta</taxon>
        <taxon>Tracheophyta</taxon>
        <taxon>Spermatophyta</taxon>
        <taxon>Magnoliopsida</taxon>
        <taxon>Ranunculales</taxon>
        <taxon>Circaeasteraceae</taxon>
        <taxon>Kingdonia</taxon>
    </lineage>
</organism>
<dbReference type="PANTHER" id="PTHR47926:SF463">
    <property type="entry name" value="PENTATRICOPEPTIDE REPEAT-CONTAINING PROTEIN"/>
    <property type="match status" value="1"/>
</dbReference>
<dbReference type="OrthoDB" id="330671at2759"/>
<feature type="repeat" description="PPR" evidence="3">
    <location>
        <begin position="175"/>
        <end position="209"/>
    </location>
</feature>
<proteinExistence type="inferred from homology"/>
<gene>
    <name evidence="5" type="ORF">GIB67_040720</name>
</gene>
<dbReference type="NCBIfam" id="TIGR00756">
    <property type="entry name" value="PPR"/>
    <property type="match status" value="4"/>
</dbReference>
<evidence type="ECO:0008006" key="7">
    <source>
        <dbReference type="Google" id="ProtNLM"/>
    </source>
</evidence>
<evidence type="ECO:0000256" key="4">
    <source>
        <dbReference type="SAM" id="MobiDB-lite"/>
    </source>
</evidence>
<dbReference type="InterPro" id="IPR046960">
    <property type="entry name" value="PPR_At4g14850-like_plant"/>
</dbReference>
<comment type="similarity">
    <text evidence="2">Belongs to the PPR family. PCMP-E subfamily.</text>
</comment>
<evidence type="ECO:0000313" key="5">
    <source>
        <dbReference type="EMBL" id="KAF6133956.1"/>
    </source>
</evidence>
<keyword evidence="1" id="KW-0677">Repeat</keyword>
<dbReference type="Pfam" id="PF13041">
    <property type="entry name" value="PPR_2"/>
    <property type="match status" value="3"/>
</dbReference>
<sequence>MTQLRNSSLTQSLTLFTTISDLKQTHSQIITSGLTNNIFITTRLLAFLAISPLGDLPYAKTLFDNVKHDHTLFMYNTMIRGFSQSDQPLCSIEFYLRMRRNGVLPDNYTFPFVFKACSSETHVGFGRQLHSSVVKFGLVYDVFVMNNVIGMYSSCGCLSDAKRVFEEGGGIGVIDVVSWTTLVTGYANSGEVEVARELFDEMPCRNVVSWNAMIAGYARCYNTIGEARELFEGMPERNAASWSTMISGYSHCGMYNEAFDLFVEMVRVGLVPNESALVSTVSACAQLRELEKGVWLHSYVDEQKFEINVALGTGFLDMYGKCGNIGKALSVFNEMPVKNVMSWNQMIAGLALSGFGRQALALFGKMQMMGPPPNNVTFIVLLSGCSHSGLLKEGWSIYEKMTGTYHIKPQSEHYGIMVDLLARAGLLKEALDFVEKMPVKPHPGLWGAIVGACRIHGDIELGERLGKQLIELEPHHSGRYLSLSNILAAAERWDDAAMVRNLFKERKVSKTPGNSMVGTGDTGDNWQLTSDSTTRAEHEYL</sequence>
<dbReference type="Gene3D" id="1.25.40.10">
    <property type="entry name" value="Tetratricopeptide repeat domain"/>
    <property type="match status" value="4"/>
</dbReference>
<protein>
    <recommendedName>
        <fullName evidence="7">Pentatricopeptide repeat-containing protein</fullName>
    </recommendedName>
</protein>
<dbReference type="Pfam" id="PF20431">
    <property type="entry name" value="E_motif"/>
    <property type="match status" value="1"/>
</dbReference>
<dbReference type="FunFam" id="1.25.40.10:FF:000470">
    <property type="entry name" value="Pentatricopeptide repeat-containing protein At5g66520"/>
    <property type="match status" value="1"/>
</dbReference>
<feature type="repeat" description="PPR" evidence="3">
    <location>
        <begin position="339"/>
        <end position="373"/>
    </location>
</feature>
<dbReference type="Proteomes" id="UP000541444">
    <property type="component" value="Unassembled WGS sequence"/>
</dbReference>
<dbReference type="InterPro" id="IPR002885">
    <property type="entry name" value="PPR_rpt"/>
</dbReference>
<keyword evidence="6" id="KW-1185">Reference proteome</keyword>
<dbReference type="GO" id="GO:0003723">
    <property type="term" value="F:RNA binding"/>
    <property type="evidence" value="ECO:0007669"/>
    <property type="project" value="InterPro"/>
</dbReference>
<evidence type="ECO:0000256" key="1">
    <source>
        <dbReference type="ARBA" id="ARBA00022737"/>
    </source>
</evidence>
<dbReference type="GO" id="GO:0009451">
    <property type="term" value="P:RNA modification"/>
    <property type="evidence" value="ECO:0007669"/>
    <property type="project" value="InterPro"/>
</dbReference>
<dbReference type="AlphaFoldDB" id="A0A7J7KUC5"/>
<comment type="caution">
    <text evidence="5">The sequence shown here is derived from an EMBL/GenBank/DDBJ whole genome shotgun (WGS) entry which is preliminary data.</text>
</comment>
<dbReference type="EMBL" id="JACGCM010002894">
    <property type="protein sequence ID" value="KAF6133956.1"/>
    <property type="molecule type" value="Genomic_DNA"/>
</dbReference>
<feature type="repeat" description="PPR" evidence="3">
    <location>
        <begin position="238"/>
        <end position="272"/>
    </location>
</feature>
<dbReference type="FunFam" id="1.25.40.10:FF:000334">
    <property type="entry name" value="Pentatricopeptide repeat-containing protein"/>
    <property type="match status" value="1"/>
</dbReference>
<name>A0A7J7KUC5_9MAGN</name>
<dbReference type="InterPro" id="IPR046848">
    <property type="entry name" value="E_motif"/>
</dbReference>
<feature type="repeat" description="PPR" evidence="3">
    <location>
        <begin position="71"/>
        <end position="105"/>
    </location>
</feature>
<evidence type="ECO:0000256" key="3">
    <source>
        <dbReference type="PROSITE-ProRule" id="PRU00708"/>
    </source>
</evidence>
<reference evidence="5 6" key="1">
    <citation type="journal article" date="2020" name="IScience">
        <title>Genome Sequencing of the Endangered Kingdonia uniflora (Circaeasteraceae, Ranunculales) Reveals Potential Mechanisms of Evolutionary Specialization.</title>
        <authorList>
            <person name="Sun Y."/>
            <person name="Deng T."/>
            <person name="Zhang A."/>
            <person name="Moore M.J."/>
            <person name="Landis J.B."/>
            <person name="Lin N."/>
            <person name="Zhang H."/>
            <person name="Zhang X."/>
            <person name="Huang J."/>
            <person name="Zhang X."/>
            <person name="Sun H."/>
            <person name="Wang H."/>
        </authorList>
    </citation>
    <scope>NUCLEOTIDE SEQUENCE [LARGE SCALE GENOMIC DNA]</scope>
    <source>
        <strain evidence="5">TB1705</strain>
        <tissue evidence="5">Leaf</tissue>
    </source>
</reference>
<dbReference type="InterPro" id="IPR011990">
    <property type="entry name" value="TPR-like_helical_dom_sf"/>
</dbReference>
<dbReference type="PROSITE" id="PS51375">
    <property type="entry name" value="PPR"/>
    <property type="match status" value="4"/>
</dbReference>
<dbReference type="Pfam" id="PF01535">
    <property type="entry name" value="PPR"/>
    <property type="match status" value="4"/>
</dbReference>
<feature type="region of interest" description="Disordered" evidence="4">
    <location>
        <begin position="510"/>
        <end position="541"/>
    </location>
</feature>
<evidence type="ECO:0000313" key="6">
    <source>
        <dbReference type="Proteomes" id="UP000541444"/>
    </source>
</evidence>
<dbReference type="PANTHER" id="PTHR47926">
    <property type="entry name" value="PENTATRICOPEPTIDE REPEAT-CONTAINING PROTEIN"/>
    <property type="match status" value="1"/>
</dbReference>
<feature type="compositionally biased region" description="Polar residues" evidence="4">
    <location>
        <begin position="511"/>
        <end position="533"/>
    </location>
</feature>